<dbReference type="SUPFAM" id="SSF57667">
    <property type="entry name" value="beta-beta-alpha zinc fingers"/>
    <property type="match status" value="6"/>
</dbReference>
<evidence type="ECO:0000256" key="7">
    <source>
        <dbReference type="PROSITE-ProRule" id="PRU00042"/>
    </source>
</evidence>
<comment type="similarity">
    <text evidence="6">Belongs to the snail C2H2-type zinc-finger protein family.</text>
</comment>
<dbReference type="EMBL" id="OU963914">
    <property type="protein sequence ID" value="CAH0402693.1"/>
    <property type="molecule type" value="Genomic_DNA"/>
</dbReference>
<evidence type="ECO:0000313" key="10">
    <source>
        <dbReference type="Proteomes" id="UP001153292"/>
    </source>
</evidence>
<feature type="domain" description="C2H2-type" evidence="8">
    <location>
        <begin position="170"/>
        <end position="197"/>
    </location>
</feature>
<dbReference type="PROSITE" id="PS50157">
    <property type="entry name" value="ZINC_FINGER_C2H2_2"/>
    <property type="match status" value="11"/>
</dbReference>
<gene>
    <name evidence="9" type="ORF">CHILSU_LOCUS5939</name>
</gene>
<keyword evidence="2" id="KW-0677">Repeat</keyword>
<feature type="domain" description="C2H2-type" evidence="8">
    <location>
        <begin position="235"/>
        <end position="263"/>
    </location>
</feature>
<evidence type="ECO:0000256" key="1">
    <source>
        <dbReference type="ARBA" id="ARBA00022723"/>
    </source>
</evidence>
<evidence type="ECO:0000256" key="5">
    <source>
        <dbReference type="ARBA" id="ARBA00023242"/>
    </source>
</evidence>
<evidence type="ECO:0000313" key="9">
    <source>
        <dbReference type="EMBL" id="CAH0402693.1"/>
    </source>
</evidence>
<name>A0ABN8B6T6_CHISP</name>
<dbReference type="InterPro" id="IPR036236">
    <property type="entry name" value="Znf_C2H2_sf"/>
</dbReference>
<feature type="domain" description="C2H2-type" evidence="8">
    <location>
        <begin position="640"/>
        <end position="669"/>
    </location>
</feature>
<evidence type="ECO:0000259" key="8">
    <source>
        <dbReference type="PROSITE" id="PS50157"/>
    </source>
</evidence>
<evidence type="ECO:0000256" key="3">
    <source>
        <dbReference type="ARBA" id="ARBA00022771"/>
    </source>
</evidence>
<feature type="domain" description="C2H2-type" evidence="8">
    <location>
        <begin position="580"/>
        <end position="603"/>
    </location>
</feature>
<feature type="domain" description="C2H2-type" evidence="8">
    <location>
        <begin position="55"/>
        <end position="82"/>
    </location>
</feature>
<proteinExistence type="inferred from homology"/>
<feature type="domain" description="C2H2-type" evidence="8">
    <location>
        <begin position="198"/>
        <end position="230"/>
    </location>
</feature>
<dbReference type="SMART" id="SM00355">
    <property type="entry name" value="ZnF_C2H2"/>
    <property type="match status" value="12"/>
</dbReference>
<feature type="domain" description="C2H2-type" evidence="8">
    <location>
        <begin position="551"/>
        <end position="578"/>
    </location>
</feature>
<dbReference type="Gene3D" id="3.30.160.60">
    <property type="entry name" value="Classic Zinc Finger"/>
    <property type="match status" value="7"/>
</dbReference>
<keyword evidence="5" id="KW-0539">Nucleus</keyword>
<dbReference type="InterPro" id="IPR013087">
    <property type="entry name" value="Znf_C2H2_type"/>
</dbReference>
<dbReference type="PANTHER" id="PTHR24388:SF104">
    <property type="entry name" value="AT-RICH BINDING PROTEIN-RELATED"/>
    <property type="match status" value="1"/>
</dbReference>
<evidence type="ECO:0000256" key="4">
    <source>
        <dbReference type="ARBA" id="ARBA00022833"/>
    </source>
</evidence>
<feature type="domain" description="C2H2-type" evidence="8">
    <location>
        <begin position="611"/>
        <end position="639"/>
    </location>
</feature>
<evidence type="ECO:0000256" key="2">
    <source>
        <dbReference type="ARBA" id="ARBA00022737"/>
    </source>
</evidence>
<sequence length="701" mass="81370">MEPVSYFSLPIVDSESTDLTLRIRSHEGGYDEVLAQFLSGDEPLEEPDLNGPTTLHCEICRKQFDNAKKYYGHLRVHSKDNLWTCDQCPDQRFSTKQQLMKHSLVHHPLERVWRCPQCSMAFETLWRLQQHLFAKHLDYRPHKCDVCEKAFHKLSDLKKHKAVHTDERKHGCTECTMKFKDKSNLKRHMLTHNKEKPFCCNGCGNRFKQIASLKRHKQNCSYIKHTTEDKAIRKNYCKVCGMTFQYNSALLEHSVREHSTTSNIEKSNQITIDTRTEDNIVDDILSAEDDYMTMSTQNGLLNGYHSMLPEPPVNNITEMNNLHMLDEELLYSDIDFENFPNNHIFNMNTNDIDYSSTDRSAEIQFDLADYGRSIDQDIMNALYHAKAENFPDEFLNHSDVTNFTEKPEDLLENPTVSVNECATIFESDVDLEASANLTANLNQLIGDNNVQYISTEDDDTFIISLKSEIDAEQLTDMLNIGVELAEENNKTSDDYNTESLSDVDNSENVVCSDEPIVIKIQEPAENVSCIASFENENKQAMKTKTKKKLIFACRHCNKVFNKRDNFKSHIATHDSSLRRHKCSVCEARFSYRSTLNKHFASLHEPRVWNAHTCDICDKQYRANWMLVAHIQRDHDGLTPYECDKKGCGKKFFKKCDLVVHKRYHTGERPYACEVCQRRFPHPSHLRRHERAVDCTKWAKKF</sequence>
<dbReference type="Proteomes" id="UP001153292">
    <property type="component" value="Chromosome 21"/>
</dbReference>
<keyword evidence="4" id="KW-0862">Zinc</keyword>
<feature type="domain" description="C2H2-type" evidence="8">
    <location>
        <begin position="670"/>
        <end position="698"/>
    </location>
</feature>
<keyword evidence="10" id="KW-1185">Reference proteome</keyword>
<feature type="domain" description="C2H2-type" evidence="8">
    <location>
        <begin position="113"/>
        <end position="141"/>
    </location>
</feature>
<dbReference type="Pfam" id="PF13912">
    <property type="entry name" value="zf-C2H2_6"/>
    <property type="match status" value="2"/>
</dbReference>
<accession>A0ABN8B6T6</accession>
<keyword evidence="1" id="KW-0479">Metal-binding</keyword>
<reference evidence="9" key="1">
    <citation type="submission" date="2021-12" db="EMBL/GenBank/DDBJ databases">
        <authorList>
            <person name="King R."/>
        </authorList>
    </citation>
    <scope>NUCLEOTIDE SEQUENCE</scope>
</reference>
<evidence type="ECO:0000256" key="6">
    <source>
        <dbReference type="ARBA" id="ARBA00037948"/>
    </source>
</evidence>
<keyword evidence="3 7" id="KW-0863">Zinc-finger</keyword>
<dbReference type="PANTHER" id="PTHR24388">
    <property type="entry name" value="ZINC FINGER PROTEIN"/>
    <property type="match status" value="1"/>
</dbReference>
<organism evidence="9 10">
    <name type="scientific">Chilo suppressalis</name>
    <name type="common">Asiatic rice borer moth</name>
    <dbReference type="NCBI Taxonomy" id="168631"/>
    <lineage>
        <taxon>Eukaryota</taxon>
        <taxon>Metazoa</taxon>
        <taxon>Ecdysozoa</taxon>
        <taxon>Arthropoda</taxon>
        <taxon>Hexapoda</taxon>
        <taxon>Insecta</taxon>
        <taxon>Pterygota</taxon>
        <taxon>Neoptera</taxon>
        <taxon>Endopterygota</taxon>
        <taxon>Lepidoptera</taxon>
        <taxon>Glossata</taxon>
        <taxon>Ditrysia</taxon>
        <taxon>Pyraloidea</taxon>
        <taxon>Crambidae</taxon>
        <taxon>Crambinae</taxon>
        <taxon>Chilo</taxon>
    </lineage>
</organism>
<feature type="domain" description="C2H2-type" evidence="8">
    <location>
        <begin position="142"/>
        <end position="169"/>
    </location>
</feature>
<dbReference type="InterPro" id="IPR050527">
    <property type="entry name" value="Snail/Krueppel_Znf"/>
</dbReference>
<protein>
    <recommendedName>
        <fullName evidence="8">C2H2-type domain-containing protein</fullName>
    </recommendedName>
</protein>
<dbReference type="PROSITE" id="PS00028">
    <property type="entry name" value="ZINC_FINGER_C2H2_1"/>
    <property type="match status" value="9"/>
</dbReference>
<dbReference type="Pfam" id="PF00096">
    <property type="entry name" value="zf-C2H2"/>
    <property type="match status" value="3"/>
</dbReference>